<reference evidence="4 5" key="1">
    <citation type="submission" date="2019-11" db="EMBL/GenBank/DDBJ databases">
        <title>Whole-genome sequence of a the green, strictly anaerobic photosynthetic bacterium Heliobacillus mobilis DSM 6151.</title>
        <authorList>
            <person name="Kyndt J.A."/>
            <person name="Meyer T.E."/>
        </authorList>
    </citation>
    <scope>NUCLEOTIDE SEQUENCE [LARGE SCALE GENOMIC DNA]</scope>
    <source>
        <strain evidence="4 5">DSM 6151</strain>
    </source>
</reference>
<gene>
    <name evidence="4" type="ORF">GJ688_09980</name>
</gene>
<dbReference type="PANTHER" id="PTHR43391">
    <property type="entry name" value="RETINOL DEHYDROGENASE-RELATED"/>
    <property type="match status" value="1"/>
</dbReference>
<dbReference type="InterPro" id="IPR036291">
    <property type="entry name" value="NAD(P)-bd_dom_sf"/>
</dbReference>
<comment type="similarity">
    <text evidence="1">Belongs to the short-chain dehydrogenases/reductases (SDR) family.</text>
</comment>
<dbReference type="PANTHER" id="PTHR43391:SF14">
    <property type="entry name" value="DEHYDROGENASE_REDUCTASE SDR FAMILY PROTEIN 7-LIKE"/>
    <property type="match status" value="1"/>
</dbReference>
<dbReference type="OrthoDB" id="9808814at2"/>
<evidence type="ECO:0000256" key="3">
    <source>
        <dbReference type="ARBA" id="ARBA00023002"/>
    </source>
</evidence>
<sequence>MRKKILILGAQSPIARATAAEFARQGASLYLADTNSEEISRIASDLWIRMNAFVRYGSFDASEYDEHSAFFANVVEEMDGIDGVVVALDERGSHSEAVERFLEAKRIIEINYLGIVSVLTAAANYLSEERKGFIIGVTSGAGDRNVSNYLYGSAKNAFAHFLDGLRKRLKNRDVRVITVKLKTDIAEEARLKIRITAQEIGQRIALSRFRKPDIIVLPSFWPFFVAIVRRFFEKVWEYIKG</sequence>
<name>A0A6I3SKJ6_HELMO</name>
<evidence type="ECO:0000313" key="4">
    <source>
        <dbReference type="EMBL" id="MTV49306.1"/>
    </source>
</evidence>
<evidence type="ECO:0000256" key="2">
    <source>
        <dbReference type="ARBA" id="ARBA00022857"/>
    </source>
</evidence>
<dbReference type="InterPro" id="IPR002347">
    <property type="entry name" value="SDR_fam"/>
</dbReference>
<dbReference type="RefSeq" id="WP_155476408.1">
    <property type="nucleotide sequence ID" value="NZ_WNKU01000010.1"/>
</dbReference>
<keyword evidence="5" id="KW-1185">Reference proteome</keyword>
<evidence type="ECO:0000313" key="5">
    <source>
        <dbReference type="Proteomes" id="UP000430670"/>
    </source>
</evidence>
<accession>A0A6I3SKJ6</accession>
<keyword evidence="2" id="KW-0521">NADP</keyword>
<protein>
    <submittedName>
        <fullName evidence="4">SDR family NAD(P)-dependent oxidoreductase</fullName>
    </submittedName>
</protein>
<dbReference type="Proteomes" id="UP000430670">
    <property type="component" value="Unassembled WGS sequence"/>
</dbReference>
<dbReference type="SUPFAM" id="SSF51735">
    <property type="entry name" value="NAD(P)-binding Rossmann-fold domains"/>
    <property type="match status" value="1"/>
</dbReference>
<keyword evidence="3" id="KW-0560">Oxidoreductase</keyword>
<dbReference type="Gene3D" id="3.40.50.720">
    <property type="entry name" value="NAD(P)-binding Rossmann-like Domain"/>
    <property type="match status" value="1"/>
</dbReference>
<dbReference type="AlphaFoldDB" id="A0A6I3SKJ6"/>
<dbReference type="EMBL" id="WNKU01000010">
    <property type="protein sequence ID" value="MTV49306.1"/>
    <property type="molecule type" value="Genomic_DNA"/>
</dbReference>
<evidence type="ECO:0000256" key="1">
    <source>
        <dbReference type="ARBA" id="ARBA00006484"/>
    </source>
</evidence>
<dbReference type="GO" id="GO:0016491">
    <property type="term" value="F:oxidoreductase activity"/>
    <property type="evidence" value="ECO:0007669"/>
    <property type="project" value="UniProtKB-KW"/>
</dbReference>
<dbReference type="Pfam" id="PF00106">
    <property type="entry name" value="adh_short"/>
    <property type="match status" value="1"/>
</dbReference>
<organism evidence="4 5">
    <name type="scientific">Heliobacterium mobile</name>
    <name type="common">Heliobacillus mobilis</name>
    <dbReference type="NCBI Taxonomy" id="28064"/>
    <lineage>
        <taxon>Bacteria</taxon>
        <taxon>Bacillati</taxon>
        <taxon>Bacillota</taxon>
        <taxon>Clostridia</taxon>
        <taxon>Eubacteriales</taxon>
        <taxon>Heliobacteriaceae</taxon>
        <taxon>Heliobacterium</taxon>
    </lineage>
</organism>
<comment type="caution">
    <text evidence="4">The sequence shown here is derived from an EMBL/GenBank/DDBJ whole genome shotgun (WGS) entry which is preliminary data.</text>
</comment>
<proteinExistence type="inferred from homology"/>